<evidence type="ECO:0000313" key="2">
    <source>
        <dbReference type="Proteomes" id="UP000468327"/>
    </source>
</evidence>
<dbReference type="AlphaFoldDB" id="A0A6N8II81"/>
<sequence>MINWVFLRFFKERSKDMLTDQAYSGYAAMRLAFLEENAPALLEGMREAGTLDAHLEETEKLVNERRAQLEEVYRVQAGADEEQKARDWGAWYTAAMAAQMKARSQAVKEVVEAL</sequence>
<proteinExistence type="predicted"/>
<dbReference type="Proteomes" id="UP000468327">
    <property type="component" value="Unassembled WGS sequence"/>
</dbReference>
<evidence type="ECO:0000313" key="1">
    <source>
        <dbReference type="EMBL" id="MVN15547.1"/>
    </source>
</evidence>
<protein>
    <submittedName>
        <fullName evidence="1">TnpV protein</fullName>
    </submittedName>
</protein>
<dbReference type="EMBL" id="WPOC01000013">
    <property type="protein sequence ID" value="MVN15547.1"/>
    <property type="molecule type" value="Genomic_DNA"/>
</dbReference>
<name>A0A6N8II81_9ACTN</name>
<comment type="caution">
    <text evidence="1">The sequence shown here is derived from an EMBL/GenBank/DDBJ whole genome shotgun (WGS) entry which is preliminary data.</text>
</comment>
<dbReference type="InterPro" id="IPR026989">
    <property type="entry name" value="TnpV"/>
</dbReference>
<reference evidence="1 2" key="1">
    <citation type="submission" date="2019-11" db="EMBL/GenBank/DDBJ databases">
        <title>Whole genome shotgun sequencing (WGS) data from Adlercreutzia equolifaciens ResAG-91, Eggerthella lenta MRI-F36, MRI-F37, MRI-F40, ResAG-49, ResAG-88, ResAG-121, ResAG-145, and Gordonibacter sp. ResAG-5, ResAG-26, ResAG-43, ResAG-50, ResAG-59.</title>
        <authorList>
            <person name="Stoll D.A."/>
            <person name="Danylec N."/>
            <person name="Franz C.M.A.P."/>
            <person name="Huch M."/>
        </authorList>
    </citation>
    <scope>NUCLEOTIDE SEQUENCE [LARGE SCALE GENOMIC DNA]</scope>
    <source>
        <strain evidence="1 2">ResAG-59</strain>
    </source>
</reference>
<organism evidence="1 2">
    <name type="scientific">Gordonibacter urolithinfaciens</name>
    <dbReference type="NCBI Taxonomy" id="1335613"/>
    <lineage>
        <taxon>Bacteria</taxon>
        <taxon>Bacillati</taxon>
        <taxon>Actinomycetota</taxon>
        <taxon>Coriobacteriia</taxon>
        <taxon>Eggerthellales</taxon>
        <taxon>Eggerthellaceae</taxon>
        <taxon>Gordonibacter</taxon>
    </lineage>
</organism>
<gene>
    <name evidence="1" type="ORF">GO738_09375</name>
</gene>
<accession>A0A6N8II81</accession>
<dbReference type="Pfam" id="PF14198">
    <property type="entry name" value="TnpV"/>
    <property type="match status" value="1"/>
</dbReference>
<keyword evidence="2" id="KW-1185">Reference proteome</keyword>